<dbReference type="Pfam" id="PF01490">
    <property type="entry name" value="Aa_trans"/>
    <property type="match status" value="1"/>
</dbReference>
<keyword evidence="3" id="KW-1133">Transmembrane helix</keyword>
<reference evidence="6" key="1">
    <citation type="journal article" date="2012" name="Nature">
        <title>The oyster genome reveals stress adaptation and complexity of shell formation.</title>
        <authorList>
            <person name="Zhang G."/>
            <person name="Fang X."/>
            <person name="Guo X."/>
            <person name="Li L."/>
            <person name="Luo R."/>
            <person name="Xu F."/>
            <person name="Yang P."/>
            <person name="Zhang L."/>
            <person name="Wang X."/>
            <person name="Qi H."/>
            <person name="Xiong Z."/>
            <person name="Que H."/>
            <person name="Xie Y."/>
            <person name="Holland P.W."/>
            <person name="Paps J."/>
            <person name="Zhu Y."/>
            <person name="Wu F."/>
            <person name="Chen Y."/>
            <person name="Wang J."/>
            <person name="Peng C."/>
            <person name="Meng J."/>
            <person name="Yang L."/>
            <person name="Liu J."/>
            <person name="Wen B."/>
            <person name="Zhang N."/>
            <person name="Huang Z."/>
            <person name="Zhu Q."/>
            <person name="Feng Y."/>
            <person name="Mount A."/>
            <person name="Hedgecock D."/>
            <person name="Xu Z."/>
            <person name="Liu Y."/>
            <person name="Domazet-Loso T."/>
            <person name="Du Y."/>
            <person name="Sun X."/>
            <person name="Zhang S."/>
            <person name="Liu B."/>
            <person name="Cheng P."/>
            <person name="Jiang X."/>
            <person name="Li J."/>
            <person name="Fan D."/>
            <person name="Wang W."/>
            <person name="Fu W."/>
            <person name="Wang T."/>
            <person name="Wang B."/>
            <person name="Zhang J."/>
            <person name="Peng Z."/>
            <person name="Li Y."/>
            <person name="Li N."/>
            <person name="Wang J."/>
            <person name="Chen M."/>
            <person name="He Y."/>
            <person name="Tan F."/>
            <person name="Song X."/>
            <person name="Zheng Q."/>
            <person name="Huang R."/>
            <person name="Yang H."/>
            <person name="Du X."/>
            <person name="Chen L."/>
            <person name="Yang M."/>
            <person name="Gaffney P.M."/>
            <person name="Wang S."/>
            <person name="Luo L."/>
            <person name="She Z."/>
            <person name="Ming Y."/>
            <person name="Huang W."/>
            <person name="Zhang S."/>
            <person name="Huang B."/>
            <person name="Zhang Y."/>
            <person name="Qu T."/>
            <person name="Ni P."/>
            <person name="Miao G."/>
            <person name="Wang J."/>
            <person name="Wang Q."/>
            <person name="Steinberg C.E."/>
            <person name="Wang H."/>
            <person name="Li N."/>
            <person name="Qian L."/>
            <person name="Zhang G."/>
            <person name="Li Y."/>
            <person name="Yang H."/>
            <person name="Liu X."/>
            <person name="Wang J."/>
            <person name="Yin Y."/>
            <person name="Wang J."/>
        </authorList>
    </citation>
    <scope>NUCLEOTIDE SEQUENCE [LARGE SCALE GENOMIC DNA]</scope>
    <source>
        <strain evidence="6">05x7-T-G4-1.051#20</strain>
    </source>
</reference>
<comment type="subcellular location">
    <subcellularLocation>
        <location evidence="1">Membrane</location>
    </subcellularLocation>
</comment>
<evidence type="ECO:0000256" key="3">
    <source>
        <dbReference type="ARBA" id="ARBA00022989"/>
    </source>
</evidence>
<evidence type="ECO:0000259" key="5">
    <source>
        <dbReference type="Pfam" id="PF01490"/>
    </source>
</evidence>
<dbReference type="Gene3D" id="2.130.10.130">
    <property type="entry name" value="Integrin alpha, N-terminal"/>
    <property type="match status" value="1"/>
</dbReference>
<dbReference type="HOGENOM" id="CLU_1157398_0_0_1"/>
<dbReference type="InterPro" id="IPR028994">
    <property type="entry name" value="Integrin_alpha_N"/>
</dbReference>
<accession>K1RMH4</accession>
<keyword evidence="4" id="KW-0472">Membrane</keyword>
<evidence type="ECO:0000313" key="6">
    <source>
        <dbReference type="EMBL" id="EKC35561.1"/>
    </source>
</evidence>
<dbReference type="InterPro" id="IPR013057">
    <property type="entry name" value="AA_transpt_TM"/>
</dbReference>
<dbReference type="InParanoid" id="K1RMH4"/>
<keyword evidence="2" id="KW-0812">Transmembrane</keyword>
<evidence type="ECO:0000256" key="2">
    <source>
        <dbReference type="ARBA" id="ARBA00022692"/>
    </source>
</evidence>
<evidence type="ECO:0000256" key="4">
    <source>
        <dbReference type="ARBA" id="ARBA00023136"/>
    </source>
</evidence>
<dbReference type="EMBL" id="JH816174">
    <property type="protein sequence ID" value="EKC35561.1"/>
    <property type="molecule type" value="Genomic_DNA"/>
</dbReference>
<dbReference type="GO" id="GO:0016020">
    <property type="term" value="C:membrane"/>
    <property type="evidence" value="ECO:0007669"/>
    <property type="project" value="UniProtKB-SubCell"/>
</dbReference>
<feature type="domain" description="Amino acid transporter transmembrane" evidence="5">
    <location>
        <begin position="31"/>
        <end position="108"/>
    </location>
</feature>
<protein>
    <submittedName>
        <fullName evidence="6">Vesicular inhibitory amino acid transporter</fullName>
    </submittedName>
</protein>
<sequence>MVKLLEQRNDTTAVFSIIIPRIKSTKSLVPAWKRNILRMLIVLSSTGLAIIFRNSFALVAAFTGAIGSSLLAYILPCLFHLKLCHRDLPWLVCFKDTVIIMLGILCSIKPLIFFGSPVEQFGYATEILKSGDTERILIGAPANTKFKAAENTTGTLYNCPIQPSNLHTNGTSCIVIKPDKNASRDHVVRRLFLSPSRDGVVLRRLPSSSLSRGGGVGRLPSSFNLRSSGASPEAEKKDNN</sequence>
<dbReference type="AlphaFoldDB" id="K1RMH4"/>
<organism evidence="6">
    <name type="scientific">Magallana gigas</name>
    <name type="common">Pacific oyster</name>
    <name type="synonym">Crassostrea gigas</name>
    <dbReference type="NCBI Taxonomy" id="29159"/>
    <lineage>
        <taxon>Eukaryota</taxon>
        <taxon>Metazoa</taxon>
        <taxon>Spiralia</taxon>
        <taxon>Lophotrochozoa</taxon>
        <taxon>Mollusca</taxon>
        <taxon>Bivalvia</taxon>
        <taxon>Autobranchia</taxon>
        <taxon>Pteriomorphia</taxon>
        <taxon>Ostreida</taxon>
        <taxon>Ostreoidea</taxon>
        <taxon>Ostreidae</taxon>
        <taxon>Magallana</taxon>
    </lineage>
</organism>
<name>K1RMH4_MAGGI</name>
<evidence type="ECO:0000256" key="1">
    <source>
        <dbReference type="ARBA" id="ARBA00004370"/>
    </source>
</evidence>
<proteinExistence type="predicted"/>
<gene>
    <name evidence="6" type="ORF">CGI_10014485</name>
</gene>